<comment type="caution">
    <text evidence="2">The sequence shown here is derived from an EMBL/GenBank/DDBJ whole genome shotgun (WGS) entry which is preliminary data.</text>
</comment>
<dbReference type="Pfam" id="PF10262">
    <property type="entry name" value="Rdx"/>
    <property type="match status" value="1"/>
</dbReference>
<protein>
    <submittedName>
        <fullName evidence="2">Rdx family protein</fullName>
    </submittedName>
</protein>
<dbReference type="EMBL" id="JAGKSQ010000008">
    <property type="protein sequence ID" value="MBP3952899.1"/>
    <property type="molecule type" value="Genomic_DNA"/>
</dbReference>
<dbReference type="InterPro" id="IPR036249">
    <property type="entry name" value="Thioredoxin-like_sf"/>
</dbReference>
<evidence type="ECO:0000313" key="3">
    <source>
        <dbReference type="Proteomes" id="UP000678228"/>
    </source>
</evidence>
<evidence type="ECO:0000313" key="2">
    <source>
        <dbReference type="EMBL" id="MBP3952899.1"/>
    </source>
</evidence>
<keyword evidence="1" id="KW-0676">Redox-active center</keyword>
<dbReference type="Gene3D" id="3.40.30.10">
    <property type="entry name" value="Glutaredoxin"/>
    <property type="match status" value="1"/>
</dbReference>
<dbReference type="InterPro" id="IPR011893">
    <property type="entry name" value="Selenoprotein_Rdx-typ"/>
</dbReference>
<dbReference type="Proteomes" id="UP000678228">
    <property type="component" value="Unassembled WGS sequence"/>
</dbReference>
<evidence type="ECO:0000256" key="1">
    <source>
        <dbReference type="ARBA" id="ARBA00023284"/>
    </source>
</evidence>
<sequence length="61" mass="6816">MSFADDILDHFRGKVKEVKLVTSSGGVFEVTVNGEKLYSKKETGEFPESTEVIEKMEAMSE</sequence>
<keyword evidence="3" id="KW-1185">Reference proteome</keyword>
<dbReference type="NCBIfam" id="TIGR02174">
    <property type="entry name" value="CXXU_selWTH"/>
    <property type="match status" value="1"/>
</dbReference>
<proteinExistence type="predicted"/>
<reference evidence="2" key="1">
    <citation type="submission" date="2021-03" db="EMBL/GenBank/DDBJ databases">
        <title>Bacillus suaedae sp. nov., isolated from Suaeda aralocaspica.</title>
        <authorList>
            <person name="Lei R.F.R."/>
        </authorList>
    </citation>
    <scope>NUCLEOTIDE SEQUENCE</scope>
    <source>
        <strain evidence="2">YZJH907-2</strain>
    </source>
</reference>
<gene>
    <name evidence="2" type="ORF">J7W16_17390</name>
</gene>
<accession>A0A940X199</accession>
<name>A0A940X199_9BACI</name>
<dbReference type="AlphaFoldDB" id="A0A940X199"/>
<organism evidence="2 3">
    <name type="scientific">Halalkalibacter suaedae</name>
    <dbReference type="NCBI Taxonomy" id="2822140"/>
    <lineage>
        <taxon>Bacteria</taxon>
        <taxon>Bacillati</taxon>
        <taxon>Bacillota</taxon>
        <taxon>Bacilli</taxon>
        <taxon>Bacillales</taxon>
        <taxon>Bacillaceae</taxon>
        <taxon>Halalkalibacter</taxon>
    </lineage>
</organism>
<dbReference type="SUPFAM" id="SSF52833">
    <property type="entry name" value="Thioredoxin-like"/>
    <property type="match status" value="1"/>
</dbReference>